<reference evidence="4" key="1">
    <citation type="submission" date="2022-11" db="UniProtKB">
        <authorList>
            <consortium name="EnsemblMetazoa"/>
        </authorList>
    </citation>
    <scope>IDENTIFICATION</scope>
</reference>
<organism evidence="4 5">
    <name type="scientific">Patiria miniata</name>
    <name type="common">Bat star</name>
    <name type="synonym">Asterina miniata</name>
    <dbReference type="NCBI Taxonomy" id="46514"/>
    <lineage>
        <taxon>Eukaryota</taxon>
        <taxon>Metazoa</taxon>
        <taxon>Echinodermata</taxon>
        <taxon>Eleutherozoa</taxon>
        <taxon>Asterozoa</taxon>
        <taxon>Asteroidea</taxon>
        <taxon>Valvatacea</taxon>
        <taxon>Valvatida</taxon>
        <taxon>Asterinidae</taxon>
        <taxon>Patiria</taxon>
    </lineage>
</organism>
<name>A0A913ZGV1_PATMI</name>
<dbReference type="SUPFAM" id="SSF57603">
    <property type="entry name" value="FnI-like domain"/>
    <property type="match status" value="3"/>
</dbReference>
<dbReference type="PANTHER" id="PTHR46303:SF1">
    <property type="entry name" value="VWFC DOMAIN-CONTAINING PROTEIN"/>
    <property type="match status" value="1"/>
</dbReference>
<dbReference type="PROSITE" id="PS01208">
    <property type="entry name" value="VWFC_1"/>
    <property type="match status" value="3"/>
</dbReference>
<feature type="region of interest" description="Disordered" evidence="1">
    <location>
        <begin position="451"/>
        <end position="475"/>
    </location>
</feature>
<dbReference type="InterPro" id="IPR045717">
    <property type="entry name" value="CHRDL1/2"/>
</dbReference>
<evidence type="ECO:0000313" key="4">
    <source>
        <dbReference type="EnsemblMetazoa" id="XP_038051017.1"/>
    </source>
</evidence>
<evidence type="ECO:0000256" key="1">
    <source>
        <dbReference type="SAM" id="MobiDB-lite"/>
    </source>
</evidence>
<dbReference type="GO" id="GO:0036122">
    <property type="term" value="F:BMP binding"/>
    <property type="evidence" value="ECO:0007669"/>
    <property type="project" value="TreeGrafter"/>
</dbReference>
<evidence type="ECO:0000256" key="2">
    <source>
        <dbReference type="SAM" id="SignalP"/>
    </source>
</evidence>
<dbReference type="PROSITE" id="PS50184">
    <property type="entry name" value="VWFC_2"/>
    <property type="match status" value="3"/>
</dbReference>
<dbReference type="PANTHER" id="PTHR46303">
    <property type="entry name" value="VWFC DOMAIN-CONTAINING PROTEIN"/>
    <property type="match status" value="1"/>
</dbReference>
<dbReference type="InterPro" id="IPR001007">
    <property type="entry name" value="VWF_dom"/>
</dbReference>
<dbReference type="OrthoDB" id="8173378at2759"/>
<keyword evidence="5" id="KW-1185">Reference proteome</keyword>
<dbReference type="GO" id="GO:0030514">
    <property type="term" value="P:negative regulation of BMP signaling pathway"/>
    <property type="evidence" value="ECO:0007669"/>
    <property type="project" value="TreeGrafter"/>
</dbReference>
<dbReference type="AlphaFoldDB" id="A0A913ZGV1"/>
<feature type="domain" description="VWFC" evidence="3">
    <location>
        <begin position="30"/>
        <end position="95"/>
    </location>
</feature>
<dbReference type="GO" id="GO:0030154">
    <property type="term" value="P:cell differentiation"/>
    <property type="evidence" value="ECO:0007669"/>
    <property type="project" value="TreeGrafter"/>
</dbReference>
<feature type="signal peptide" evidence="2">
    <location>
        <begin position="1"/>
        <end position="19"/>
    </location>
</feature>
<dbReference type="OMA" id="ECKKINC"/>
<evidence type="ECO:0000313" key="5">
    <source>
        <dbReference type="Proteomes" id="UP000887568"/>
    </source>
</evidence>
<evidence type="ECO:0000259" key="3">
    <source>
        <dbReference type="PROSITE" id="PS50184"/>
    </source>
</evidence>
<dbReference type="Gene3D" id="6.20.200.20">
    <property type="match status" value="3"/>
</dbReference>
<feature type="domain" description="VWFC" evidence="3">
    <location>
        <begin position="237"/>
        <end position="304"/>
    </location>
</feature>
<accession>A0A913ZGV1</accession>
<feature type="domain" description="VWFC" evidence="3">
    <location>
        <begin position="110"/>
        <end position="176"/>
    </location>
</feature>
<sequence>MSSLLSLLITSSLVVTMYATPSGTRRPRNDVCQFGSTQYVVGDTWHPYLRPNGIDYCILCSCHAAGQVRCDGKTCPQPTCAHPRRVQGKCCPTCASEFETTTVPPITTPRSCQYKGRDYNHGELFTATDIFRSRREDQCVQCSCSSGRVYCALRTCPDVPCVNPVVLPDSCCPVCPTRATEEDYDGEDLLGGNALDGSIDLSPDEPSTEGSFPAENTARVHPDEDEMKASVLDPSRYVCVSNGKTYYEDQSWHPVLVPFGRMDCILCTCKRGEAVCGRMRCPDEENLPCANPIQHRGACCKVCPDVPSPSTGSSDENPSEVEENDETPLCLRKSETILLHEFTPYLVEGTDNLSDYQFVVEDLDTRMFELHSWQFREGIISEFQIETLTEDEYLQKQETNRTGWYQLSGASTHHRLQKLKRKERKLEKTCASNCQRQVVRLTRMLRPRQVERGVECTQEPNTTPRQRGTVVPTRG</sequence>
<protein>
    <recommendedName>
        <fullName evidence="3">VWFC domain-containing protein</fullName>
    </recommendedName>
</protein>
<dbReference type="Proteomes" id="UP000887568">
    <property type="component" value="Unplaced"/>
</dbReference>
<dbReference type="GeneID" id="119724159"/>
<dbReference type="SMART" id="SM00214">
    <property type="entry name" value="VWC"/>
    <property type="match status" value="3"/>
</dbReference>
<dbReference type="Pfam" id="PF23334">
    <property type="entry name" value="VWC2L_2nd"/>
    <property type="match status" value="1"/>
</dbReference>
<feature type="region of interest" description="Disordered" evidence="1">
    <location>
        <begin position="198"/>
        <end position="222"/>
    </location>
</feature>
<feature type="chain" id="PRO_5037778061" description="VWFC domain-containing protein" evidence="2">
    <location>
        <begin position="20"/>
        <end position="475"/>
    </location>
</feature>
<proteinExistence type="predicted"/>
<keyword evidence="2" id="KW-0732">Signal</keyword>
<dbReference type="GO" id="GO:0005615">
    <property type="term" value="C:extracellular space"/>
    <property type="evidence" value="ECO:0007669"/>
    <property type="project" value="TreeGrafter"/>
</dbReference>
<dbReference type="RefSeq" id="XP_038051017.1">
    <property type="nucleotide sequence ID" value="XM_038195089.1"/>
</dbReference>
<dbReference type="Pfam" id="PF00093">
    <property type="entry name" value="VWC"/>
    <property type="match status" value="2"/>
</dbReference>
<dbReference type="EnsemblMetazoa" id="XM_038195089.1">
    <property type="protein sequence ID" value="XP_038051017.1"/>
    <property type="gene ID" value="LOC119724159"/>
</dbReference>